<dbReference type="Proteomes" id="UP001558613">
    <property type="component" value="Unassembled WGS sequence"/>
</dbReference>
<protein>
    <recommendedName>
        <fullName evidence="3">Secreted protein</fullName>
    </recommendedName>
</protein>
<organism evidence="1 2">
    <name type="scientific">Cirrhinus molitorella</name>
    <name type="common">mud carp</name>
    <dbReference type="NCBI Taxonomy" id="172907"/>
    <lineage>
        <taxon>Eukaryota</taxon>
        <taxon>Metazoa</taxon>
        <taxon>Chordata</taxon>
        <taxon>Craniata</taxon>
        <taxon>Vertebrata</taxon>
        <taxon>Euteleostomi</taxon>
        <taxon>Actinopterygii</taxon>
        <taxon>Neopterygii</taxon>
        <taxon>Teleostei</taxon>
        <taxon>Ostariophysi</taxon>
        <taxon>Cypriniformes</taxon>
        <taxon>Cyprinidae</taxon>
        <taxon>Labeoninae</taxon>
        <taxon>Labeonini</taxon>
        <taxon>Cirrhinus</taxon>
    </lineage>
</organism>
<dbReference type="EMBL" id="JAYMGO010000022">
    <property type="protein sequence ID" value="KAL1251238.1"/>
    <property type="molecule type" value="Genomic_DNA"/>
</dbReference>
<evidence type="ECO:0008006" key="3">
    <source>
        <dbReference type="Google" id="ProtNLM"/>
    </source>
</evidence>
<evidence type="ECO:0000313" key="2">
    <source>
        <dbReference type="Proteomes" id="UP001558613"/>
    </source>
</evidence>
<accession>A0ABR3LIB4</accession>
<comment type="caution">
    <text evidence="1">The sequence shown here is derived from an EMBL/GenBank/DDBJ whole genome shotgun (WGS) entry which is preliminary data.</text>
</comment>
<gene>
    <name evidence="1" type="ORF">QQF64_019034</name>
</gene>
<sequence length="94" mass="10161">MLCFGALIYAASVRPQAFLHKPVASLHAEAKAGVCLYVPTLSSVLHASGGCTTGLRSLREERQAAKQGRQKLSLLRCFSLADDLVSPPLRRIQL</sequence>
<keyword evidence="2" id="KW-1185">Reference proteome</keyword>
<name>A0ABR3LIB4_9TELE</name>
<proteinExistence type="predicted"/>
<reference evidence="1 2" key="1">
    <citation type="submission" date="2023-09" db="EMBL/GenBank/DDBJ databases">
        <authorList>
            <person name="Wang M."/>
        </authorList>
    </citation>
    <scope>NUCLEOTIDE SEQUENCE [LARGE SCALE GENOMIC DNA]</scope>
    <source>
        <strain evidence="1">GT-2023</strain>
        <tissue evidence="1">Liver</tissue>
    </source>
</reference>
<evidence type="ECO:0000313" key="1">
    <source>
        <dbReference type="EMBL" id="KAL1251238.1"/>
    </source>
</evidence>